<name>A0ACB9ZXU8_CATRO</name>
<proteinExistence type="predicted"/>
<organism evidence="1 2">
    <name type="scientific">Catharanthus roseus</name>
    <name type="common">Madagascar periwinkle</name>
    <name type="synonym">Vinca rosea</name>
    <dbReference type="NCBI Taxonomy" id="4058"/>
    <lineage>
        <taxon>Eukaryota</taxon>
        <taxon>Viridiplantae</taxon>
        <taxon>Streptophyta</taxon>
        <taxon>Embryophyta</taxon>
        <taxon>Tracheophyta</taxon>
        <taxon>Spermatophyta</taxon>
        <taxon>Magnoliopsida</taxon>
        <taxon>eudicotyledons</taxon>
        <taxon>Gunneridae</taxon>
        <taxon>Pentapetalae</taxon>
        <taxon>asterids</taxon>
        <taxon>lamiids</taxon>
        <taxon>Gentianales</taxon>
        <taxon>Apocynaceae</taxon>
        <taxon>Rauvolfioideae</taxon>
        <taxon>Vinceae</taxon>
        <taxon>Catharanthinae</taxon>
        <taxon>Catharanthus</taxon>
    </lineage>
</organism>
<evidence type="ECO:0000313" key="1">
    <source>
        <dbReference type="EMBL" id="KAI5653470.1"/>
    </source>
</evidence>
<evidence type="ECO:0000313" key="2">
    <source>
        <dbReference type="Proteomes" id="UP001060085"/>
    </source>
</evidence>
<protein>
    <submittedName>
        <fullName evidence="1">Uncharacterized protein</fullName>
    </submittedName>
</protein>
<keyword evidence="2" id="KW-1185">Reference proteome</keyword>
<reference evidence="2" key="1">
    <citation type="journal article" date="2023" name="Nat. Plants">
        <title>Single-cell RNA sequencing provides a high-resolution roadmap for understanding the multicellular compartmentation of specialized metabolism.</title>
        <authorList>
            <person name="Sun S."/>
            <person name="Shen X."/>
            <person name="Li Y."/>
            <person name="Li Y."/>
            <person name="Wang S."/>
            <person name="Li R."/>
            <person name="Zhang H."/>
            <person name="Shen G."/>
            <person name="Guo B."/>
            <person name="Wei J."/>
            <person name="Xu J."/>
            <person name="St-Pierre B."/>
            <person name="Chen S."/>
            <person name="Sun C."/>
        </authorList>
    </citation>
    <scope>NUCLEOTIDE SEQUENCE [LARGE SCALE GENOMIC DNA]</scope>
</reference>
<comment type="caution">
    <text evidence="1">The sequence shown here is derived from an EMBL/GenBank/DDBJ whole genome shotgun (WGS) entry which is preliminary data.</text>
</comment>
<accession>A0ACB9ZXU8</accession>
<dbReference type="Proteomes" id="UP001060085">
    <property type="component" value="Linkage Group LG07"/>
</dbReference>
<sequence>MRDRNPADFRSIKKTTQTGLGSSSSQPVEDDDEADKSYNLSNEKKDEAGAQNMIPMDAFQIELQTAFEPLRINQEIQGMQLNRNRRIHSPLRGQVGTSKGMNRSPRKFTTEEFLRFFKKGKLLNYFENHTKRTSIPGANGWYRLLAIFSERNK</sequence>
<dbReference type="EMBL" id="CM044707">
    <property type="protein sequence ID" value="KAI5653470.1"/>
    <property type="molecule type" value="Genomic_DNA"/>
</dbReference>
<gene>
    <name evidence="1" type="ORF">M9H77_30657</name>
</gene>